<comment type="caution">
    <text evidence="1">The sequence shown here is derived from an EMBL/GenBank/DDBJ whole genome shotgun (WGS) entry which is preliminary data.</text>
</comment>
<accession>A0ABT2HS28</accession>
<dbReference type="InterPro" id="IPR000415">
    <property type="entry name" value="Nitroreductase-like"/>
</dbReference>
<dbReference type="RefSeq" id="WP_260073399.1">
    <property type="nucleotide sequence ID" value="NZ_JALXMO010000027.1"/>
</dbReference>
<protein>
    <recommendedName>
        <fullName evidence="3">Nitroreductase domain-containing protein</fullName>
    </recommendedName>
</protein>
<sequence>MATGGGLAMQPLCQVLERVDREEPAGLDDVSNRELADLLPGAGQAIMTFRIGYPTVAAPPSPRRAVEEVLLTAAP</sequence>
<evidence type="ECO:0008006" key="3">
    <source>
        <dbReference type="Google" id="ProtNLM"/>
    </source>
</evidence>
<gene>
    <name evidence="1" type="ORF">M3B43_09190</name>
</gene>
<dbReference type="Gene3D" id="3.40.109.10">
    <property type="entry name" value="NADH Oxidase"/>
    <property type="match status" value="1"/>
</dbReference>
<evidence type="ECO:0000313" key="2">
    <source>
        <dbReference type="Proteomes" id="UP001205046"/>
    </source>
</evidence>
<evidence type="ECO:0000313" key="1">
    <source>
        <dbReference type="EMBL" id="MCT1607495.1"/>
    </source>
</evidence>
<reference evidence="1 2" key="1">
    <citation type="submission" date="2022-04" db="EMBL/GenBank/DDBJ databases">
        <title>Human microbiome associated bacterial genomes.</title>
        <authorList>
            <person name="Sandstrom S."/>
            <person name="Salamzade R."/>
            <person name="Kalan L.R."/>
        </authorList>
    </citation>
    <scope>NUCLEOTIDE SEQUENCE [LARGE SCALE GENOMIC DNA]</scope>
    <source>
        <strain evidence="2">p3-SID767</strain>
    </source>
</reference>
<dbReference type="Proteomes" id="UP001205046">
    <property type="component" value="Unassembled WGS sequence"/>
</dbReference>
<keyword evidence="2" id="KW-1185">Reference proteome</keyword>
<proteinExistence type="predicted"/>
<name>A0ABT2HS28_9MICC</name>
<dbReference type="EMBL" id="JALXMO010000027">
    <property type="protein sequence ID" value="MCT1607495.1"/>
    <property type="molecule type" value="Genomic_DNA"/>
</dbReference>
<organism evidence="1 2">
    <name type="scientific">Nesterenkonia massiliensis</name>
    <dbReference type="NCBI Taxonomy" id="1232429"/>
    <lineage>
        <taxon>Bacteria</taxon>
        <taxon>Bacillati</taxon>
        <taxon>Actinomycetota</taxon>
        <taxon>Actinomycetes</taxon>
        <taxon>Micrococcales</taxon>
        <taxon>Micrococcaceae</taxon>
        <taxon>Nesterenkonia</taxon>
    </lineage>
</organism>